<dbReference type="SUPFAM" id="SSF56436">
    <property type="entry name" value="C-type lectin-like"/>
    <property type="match status" value="1"/>
</dbReference>
<gene>
    <name evidence="1" type="ORF">ODALV1_LOCUS8096</name>
</gene>
<dbReference type="InterPro" id="IPR016186">
    <property type="entry name" value="C-type_lectin-like/link_sf"/>
</dbReference>
<organism evidence="1 2">
    <name type="scientific">Orchesella dallaii</name>
    <dbReference type="NCBI Taxonomy" id="48710"/>
    <lineage>
        <taxon>Eukaryota</taxon>
        <taxon>Metazoa</taxon>
        <taxon>Ecdysozoa</taxon>
        <taxon>Arthropoda</taxon>
        <taxon>Hexapoda</taxon>
        <taxon>Collembola</taxon>
        <taxon>Entomobryomorpha</taxon>
        <taxon>Entomobryoidea</taxon>
        <taxon>Orchesellidae</taxon>
        <taxon>Orchesellinae</taxon>
        <taxon>Orchesella</taxon>
    </lineage>
</organism>
<dbReference type="CDD" id="cd00037">
    <property type="entry name" value="CLECT"/>
    <property type="match status" value="1"/>
</dbReference>
<sequence length="399" mass="46866">MITHIDLHYKVAAKAVSSCPQESVNLYRLGKSRFYIYDVVNVKPSPFDRDGITWAQGHKKCRSLGKLLIASNLNKITTNGLIARGLERKAAEMKFRQTVYWINARYDTSKTRYYWGANKKNLVHYGNFYYKQPRPIGVGAHYGSETALNPWNNTEKYDKKKNKEQCLAFALAFMNRKELGFQASWLERSCKDRSYRRVLCESSDPACEENKSRNPHVLTEDKEYYFTEGNWIFANRRFIVNWAPRNHDEAKEYCKNLNLELFNPLHDDECLIPYLKLWAPVLSTYNFWTGYTYFEDKQEFRDENGQVFQKGASLKHDYSTRTSKSSNHFCVAYQWTYEFKNETRCGNEANPEAGCEWMYYILAPSNCNNFIGTVCQHASTDNTSERKIYIPQKRMPNFF</sequence>
<proteinExistence type="predicted"/>
<keyword evidence="2" id="KW-1185">Reference proteome</keyword>
<name>A0ABP1QB08_9HEXA</name>
<evidence type="ECO:0000313" key="1">
    <source>
        <dbReference type="EMBL" id="CAL8092030.1"/>
    </source>
</evidence>
<dbReference type="InterPro" id="IPR016187">
    <property type="entry name" value="CTDL_fold"/>
</dbReference>
<evidence type="ECO:0000313" key="2">
    <source>
        <dbReference type="Proteomes" id="UP001642540"/>
    </source>
</evidence>
<protein>
    <recommendedName>
        <fullName evidence="3">C-type lectin domain-containing protein</fullName>
    </recommendedName>
</protein>
<reference evidence="1 2" key="1">
    <citation type="submission" date="2024-08" db="EMBL/GenBank/DDBJ databases">
        <authorList>
            <person name="Cucini C."/>
            <person name="Frati F."/>
        </authorList>
    </citation>
    <scope>NUCLEOTIDE SEQUENCE [LARGE SCALE GENOMIC DNA]</scope>
</reference>
<dbReference type="Gene3D" id="3.10.100.10">
    <property type="entry name" value="Mannose-Binding Protein A, subunit A"/>
    <property type="match status" value="1"/>
</dbReference>
<dbReference type="Proteomes" id="UP001642540">
    <property type="component" value="Unassembled WGS sequence"/>
</dbReference>
<evidence type="ECO:0008006" key="3">
    <source>
        <dbReference type="Google" id="ProtNLM"/>
    </source>
</evidence>
<accession>A0ABP1QB08</accession>
<dbReference type="EMBL" id="CAXLJM020000025">
    <property type="protein sequence ID" value="CAL8092030.1"/>
    <property type="molecule type" value="Genomic_DNA"/>
</dbReference>
<comment type="caution">
    <text evidence="1">The sequence shown here is derived from an EMBL/GenBank/DDBJ whole genome shotgun (WGS) entry which is preliminary data.</text>
</comment>